<evidence type="ECO:0000313" key="3">
    <source>
        <dbReference type="Proteomes" id="UP000326344"/>
    </source>
</evidence>
<evidence type="ECO:0000256" key="1">
    <source>
        <dbReference type="SAM" id="SignalP"/>
    </source>
</evidence>
<feature type="chain" id="PRO_5024977537" evidence="1">
    <location>
        <begin position="23"/>
        <end position="379"/>
    </location>
</feature>
<evidence type="ECO:0000313" key="2">
    <source>
        <dbReference type="EMBL" id="KAA9346987.1"/>
    </source>
</evidence>
<dbReference type="Pfam" id="PF07642">
    <property type="entry name" value="BBP2"/>
    <property type="match status" value="1"/>
</dbReference>
<accession>A0A5N1J9G4</accession>
<dbReference type="AlphaFoldDB" id="A0A5N1J9G4"/>
<reference evidence="2 3" key="1">
    <citation type="submission" date="2019-09" db="EMBL/GenBank/DDBJ databases">
        <title>Genome Sequence of Larkinella sp MA1.</title>
        <authorList>
            <person name="Srinivasan S."/>
        </authorList>
    </citation>
    <scope>NUCLEOTIDE SEQUENCE [LARGE SCALE GENOMIC DNA]</scope>
    <source>
        <strain evidence="2 3">MA1</strain>
    </source>
</reference>
<name>A0A5N1J9G4_9BACT</name>
<dbReference type="Proteomes" id="UP000326344">
    <property type="component" value="Unassembled WGS sequence"/>
</dbReference>
<proteinExistence type="predicted"/>
<dbReference type="RefSeq" id="WP_150880574.1">
    <property type="nucleotide sequence ID" value="NZ_VTWS01000008.1"/>
</dbReference>
<keyword evidence="1" id="KW-0732">Signal</keyword>
<dbReference type="EMBL" id="VTWS01000008">
    <property type="protein sequence ID" value="KAA9346987.1"/>
    <property type="molecule type" value="Genomic_DNA"/>
</dbReference>
<comment type="caution">
    <text evidence="2">The sequence shown here is derived from an EMBL/GenBank/DDBJ whole genome shotgun (WGS) entry which is preliminary data.</text>
</comment>
<gene>
    <name evidence="2" type="ORF">F0P93_25555</name>
</gene>
<sequence>MKKLLVTTTVLTMVLCSGPSFANVKLIQPADTTAKPVSALTFSGYAELYYVQDLDQPRAQERPGFLYNHKRNREVNVNLAFLKAAYANERVRANLAIQVGTYAQYNYAAEQPLLRTIYEANAGVKVSKNRDLWLDAGVFSSHIGFESAVSRDCWTLTRSLLAENSPYYLAGAKLTYNTPNGKWTLLGSGLNGWQRINRLPGFTKPAFSTQVQFKPSSKVTLNWSTFLGADRPDSLKQTRFFNNVYASINPAGKFGLTLGFDIGADRKPLIRQGQRAGSGRFIWYSPVIIARYATSSRSYVAGRVEYYDDKDGVIITTGTANGFQTWGYSVNYDYQILPNAVWRIEYRGFTSQDPIFAETASGPAKRTNNALTTSLAISF</sequence>
<feature type="signal peptide" evidence="1">
    <location>
        <begin position="1"/>
        <end position="22"/>
    </location>
</feature>
<organism evidence="2 3">
    <name type="scientific">Larkinella humicola</name>
    <dbReference type="NCBI Taxonomy" id="2607654"/>
    <lineage>
        <taxon>Bacteria</taxon>
        <taxon>Pseudomonadati</taxon>
        <taxon>Bacteroidota</taxon>
        <taxon>Cytophagia</taxon>
        <taxon>Cytophagales</taxon>
        <taxon>Spirosomataceae</taxon>
        <taxon>Larkinella</taxon>
    </lineage>
</organism>
<keyword evidence="3" id="KW-1185">Reference proteome</keyword>
<dbReference type="InterPro" id="IPR011486">
    <property type="entry name" value="BBP2"/>
</dbReference>
<protein>
    <submittedName>
        <fullName evidence="2">Porin</fullName>
    </submittedName>
</protein>